<organism evidence="3 4">
    <name type="scientific">Rubripirellula reticaptiva</name>
    <dbReference type="NCBI Taxonomy" id="2528013"/>
    <lineage>
        <taxon>Bacteria</taxon>
        <taxon>Pseudomonadati</taxon>
        <taxon>Planctomycetota</taxon>
        <taxon>Planctomycetia</taxon>
        <taxon>Pirellulales</taxon>
        <taxon>Pirellulaceae</taxon>
        <taxon>Rubripirellula</taxon>
    </lineage>
</organism>
<feature type="domain" description="Lipid/polyisoprenoid-binding YceI-like" evidence="2">
    <location>
        <begin position="27"/>
        <end position="189"/>
    </location>
</feature>
<evidence type="ECO:0000313" key="3">
    <source>
        <dbReference type="EMBL" id="TWU55878.1"/>
    </source>
</evidence>
<dbReference type="Pfam" id="PF04264">
    <property type="entry name" value="YceI"/>
    <property type="match status" value="1"/>
</dbReference>
<dbReference type="InterPro" id="IPR036761">
    <property type="entry name" value="TTHA0802/YceI-like_sf"/>
</dbReference>
<dbReference type="Gene3D" id="2.40.128.110">
    <property type="entry name" value="Lipid/polyisoprenoid-binding, YceI-like"/>
    <property type="match status" value="1"/>
</dbReference>
<sequence length="191" mass="20822" precursor="true">MNLLKSIAIAMLAITALTVTRPASAADYVLDDQHTSVVFAANHFGYSYTYGMFGKYKGDFSIDMENPATGKFQFSIDAASIDTKSEKRDEHLRGPDFFNAKQFPEISFQSTSIVADGKKLSITGNLTMHGVEKPIVLPLTYLGAGKGPYGKERIGFAGSFKVNRSDFGIKAFVPNVSDEISLIISFEGLLQ</sequence>
<dbReference type="RefSeq" id="WP_186776148.1">
    <property type="nucleotide sequence ID" value="NZ_SJPX01000002.1"/>
</dbReference>
<evidence type="ECO:0000313" key="4">
    <source>
        <dbReference type="Proteomes" id="UP000317977"/>
    </source>
</evidence>
<accession>A0A5C6F3H4</accession>
<dbReference type="EMBL" id="SJPX01000002">
    <property type="protein sequence ID" value="TWU55878.1"/>
    <property type="molecule type" value="Genomic_DNA"/>
</dbReference>
<keyword evidence="1" id="KW-0732">Signal</keyword>
<dbReference type="InterPro" id="IPR007372">
    <property type="entry name" value="Lipid/polyisoprenoid-bd_YceI"/>
</dbReference>
<proteinExistence type="predicted"/>
<comment type="caution">
    <text evidence="3">The sequence shown here is derived from an EMBL/GenBank/DDBJ whole genome shotgun (WGS) entry which is preliminary data.</text>
</comment>
<gene>
    <name evidence="3" type="ORF">Poly59_21810</name>
</gene>
<dbReference type="SUPFAM" id="SSF101874">
    <property type="entry name" value="YceI-like"/>
    <property type="match status" value="1"/>
</dbReference>
<reference evidence="3 4" key="1">
    <citation type="submission" date="2019-02" db="EMBL/GenBank/DDBJ databases">
        <title>Deep-cultivation of Planctomycetes and their phenomic and genomic characterization uncovers novel biology.</title>
        <authorList>
            <person name="Wiegand S."/>
            <person name="Jogler M."/>
            <person name="Boedeker C."/>
            <person name="Pinto D."/>
            <person name="Vollmers J."/>
            <person name="Rivas-Marin E."/>
            <person name="Kohn T."/>
            <person name="Peeters S.H."/>
            <person name="Heuer A."/>
            <person name="Rast P."/>
            <person name="Oberbeckmann S."/>
            <person name="Bunk B."/>
            <person name="Jeske O."/>
            <person name="Meyerdierks A."/>
            <person name="Storesund J.E."/>
            <person name="Kallscheuer N."/>
            <person name="Luecker S."/>
            <person name="Lage O.M."/>
            <person name="Pohl T."/>
            <person name="Merkel B.J."/>
            <person name="Hornburger P."/>
            <person name="Mueller R.-W."/>
            <person name="Bruemmer F."/>
            <person name="Labrenz M."/>
            <person name="Spormann A.M."/>
            <person name="Op Den Camp H."/>
            <person name="Overmann J."/>
            <person name="Amann R."/>
            <person name="Jetten M.S.M."/>
            <person name="Mascher T."/>
            <person name="Medema M.H."/>
            <person name="Devos D.P."/>
            <person name="Kaster A.-K."/>
            <person name="Ovreas L."/>
            <person name="Rohde M."/>
            <person name="Galperin M.Y."/>
            <person name="Jogler C."/>
        </authorList>
    </citation>
    <scope>NUCLEOTIDE SEQUENCE [LARGE SCALE GENOMIC DNA]</scope>
    <source>
        <strain evidence="3 4">Poly59</strain>
    </source>
</reference>
<feature type="chain" id="PRO_5022752586" description="Lipid/polyisoprenoid-binding YceI-like domain-containing protein" evidence="1">
    <location>
        <begin position="26"/>
        <end position="191"/>
    </location>
</feature>
<dbReference type="SMART" id="SM00867">
    <property type="entry name" value="YceI"/>
    <property type="match status" value="1"/>
</dbReference>
<evidence type="ECO:0000259" key="2">
    <source>
        <dbReference type="SMART" id="SM00867"/>
    </source>
</evidence>
<dbReference type="Proteomes" id="UP000317977">
    <property type="component" value="Unassembled WGS sequence"/>
</dbReference>
<evidence type="ECO:0000256" key="1">
    <source>
        <dbReference type="SAM" id="SignalP"/>
    </source>
</evidence>
<dbReference type="AlphaFoldDB" id="A0A5C6F3H4"/>
<dbReference type="PANTHER" id="PTHR34406">
    <property type="entry name" value="PROTEIN YCEI"/>
    <property type="match status" value="1"/>
</dbReference>
<protein>
    <recommendedName>
        <fullName evidence="2">Lipid/polyisoprenoid-binding YceI-like domain-containing protein</fullName>
    </recommendedName>
</protein>
<feature type="signal peptide" evidence="1">
    <location>
        <begin position="1"/>
        <end position="25"/>
    </location>
</feature>
<keyword evidence="4" id="KW-1185">Reference proteome</keyword>
<name>A0A5C6F3H4_9BACT</name>
<dbReference type="PANTHER" id="PTHR34406:SF1">
    <property type="entry name" value="PROTEIN YCEI"/>
    <property type="match status" value="1"/>
</dbReference>